<comment type="caution">
    <text evidence="2">The sequence shown here is derived from an EMBL/GenBank/DDBJ whole genome shotgun (WGS) entry which is preliminary data.</text>
</comment>
<protein>
    <submittedName>
        <fullName evidence="2">Uncharacterized protein</fullName>
    </submittedName>
</protein>
<gene>
    <name evidence="2" type="ORF">EV702DRAFT_962312</name>
</gene>
<evidence type="ECO:0000256" key="1">
    <source>
        <dbReference type="SAM" id="Phobius"/>
    </source>
</evidence>
<accession>A0A9P7A4U8</accession>
<keyword evidence="1" id="KW-0472">Membrane</keyword>
<evidence type="ECO:0000313" key="3">
    <source>
        <dbReference type="Proteomes" id="UP000714275"/>
    </source>
</evidence>
<proteinExistence type="predicted"/>
<feature type="non-terminal residue" evidence="2">
    <location>
        <position position="274"/>
    </location>
</feature>
<dbReference type="Proteomes" id="UP000714275">
    <property type="component" value="Unassembled WGS sequence"/>
</dbReference>
<keyword evidence="1" id="KW-1133">Transmembrane helix</keyword>
<dbReference type="OrthoDB" id="2690740at2759"/>
<keyword evidence="3" id="KW-1185">Reference proteome</keyword>
<name>A0A9P7A4U8_9AGAM</name>
<keyword evidence="1" id="KW-0812">Transmembrane</keyword>
<feature type="transmembrane region" description="Helical" evidence="1">
    <location>
        <begin position="75"/>
        <end position="97"/>
    </location>
</feature>
<evidence type="ECO:0000313" key="2">
    <source>
        <dbReference type="EMBL" id="KAG1781466.1"/>
    </source>
</evidence>
<dbReference type="AlphaFoldDB" id="A0A9P7A4U8"/>
<organism evidence="2 3">
    <name type="scientific">Suillus placidus</name>
    <dbReference type="NCBI Taxonomy" id="48579"/>
    <lineage>
        <taxon>Eukaryota</taxon>
        <taxon>Fungi</taxon>
        <taxon>Dikarya</taxon>
        <taxon>Basidiomycota</taxon>
        <taxon>Agaricomycotina</taxon>
        <taxon>Agaricomycetes</taxon>
        <taxon>Agaricomycetidae</taxon>
        <taxon>Boletales</taxon>
        <taxon>Suillineae</taxon>
        <taxon>Suillaceae</taxon>
        <taxon>Suillus</taxon>
    </lineage>
</organism>
<dbReference type="EMBL" id="JABBWD010000005">
    <property type="protein sequence ID" value="KAG1781466.1"/>
    <property type="molecule type" value="Genomic_DNA"/>
</dbReference>
<reference evidence="2" key="1">
    <citation type="journal article" date="2020" name="New Phytol.">
        <title>Comparative genomics reveals dynamic genome evolution in host specialist ectomycorrhizal fungi.</title>
        <authorList>
            <person name="Lofgren L.A."/>
            <person name="Nguyen N.H."/>
            <person name="Vilgalys R."/>
            <person name="Ruytinx J."/>
            <person name="Liao H.L."/>
            <person name="Branco S."/>
            <person name="Kuo A."/>
            <person name="LaButti K."/>
            <person name="Lipzen A."/>
            <person name="Andreopoulos W."/>
            <person name="Pangilinan J."/>
            <person name="Riley R."/>
            <person name="Hundley H."/>
            <person name="Na H."/>
            <person name="Barry K."/>
            <person name="Grigoriev I.V."/>
            <person name="Stajich J.E."/>
            <person name="Kennedy P.G."/>
        </authorList>
    </citation>
    <scope>NUCLEOTIDE SEQUENCE</scope>
    <source>
        <strain evidence="2">DOB743</strain>
    </source>
</reference>
<sequence>LSLVVRCRGMMGKDIHINFMIMINFMTLICKCQSIHLKTGLHLKGIYENEVRDHPSETKVTYRTFLEWHATGSKFIAIACGGSIYALVLMAGLGLRVSITSMVGTMHLHLADMLQSPPRDSPQRKLILECIVPTIARMHLSYPFSMTSMFSSALIERFSISKDIDCTDFSASDRFFDVIIQNALSPLCRNGHVWHACIAPVPSDLHRLPLHTVNHSELYGVGRPYSPLLSDIEEDEITHIVISTTFDPTSAQNKCFKPSHDKVINIGWSALERS</sequence>